<dbReference type="EMBL" id="HADY01016727">
    <property type="protein sequence ID" value="SBP55212.1"/>
    <property type="molecule type" value="Transcribed_RNA"/>
</dbReference>
<proteinExistence type="predicted"/>
<name>A0A1A8AJ76_NOTFU</name>
<accession>A0A1A8AJ76</accession>
<sequence length="62" mass="6890">VVERHRNAAVATRQSPLFNNGFILRSTFPVEFHTCASVGHLQGKCAENFLVAVGWRLLVKPV</sequence>
<evidence type="ECO:0000313" key="1">
    <source>
        <dbReference type="EMBL" id="SBP55212.1"/>
    </source>
</evidence>
<gene>
    <name evidence="1" type="primary">Nfu_g_1_016279</name>
</gene>
<protein>
    <submittedName>
        <fullName evidence="1">Uncharacterized protein</fullName>
    </submittedName>
</protein>
<reference evidence="1" key="2">
    <citation type="submission" date="2016-06" db="EMBL/GenBank/DDBJ databases">
        <title>The genome of a short-lived fish provides insights into sex chromosome evolution and the genetic control of aging.</title>
        <authorList>
            <person name="Reichwald K."/>
            <person name="Felder M."/>
            <person name="Petzold A."/>
            <person name="Koch P."/>
            <person name="Groth M."/>
            <person name="Platzer M."/>
        </authorList>
    </citation>
    <scope>NUCLEOTIDE SEQUENCE</scope>
    <source>
        <tissue evidence="1">Brain</tissue>
    </source>
</reference>
<reference evidence="1" key="1">
    <citation type="submission" date="2016-05" db="EMBL/GenBank/DDBJ databases">
        <authorList>
            <person name="Lavstsen T."/>
            <person name="Jespersen J.S."/>
        </authorList>
    </citation>
    <scope>NUCLEOTIDE SEQUENCE</scope>
    <source>
        <tissue evidence="1">Brain</tissue>
    </source>
</reference>
<feature type="non-terminal residue" evidence="1">
    <location>
        <position position="62"/>
    </location>
</feature>
<organism evidence="1">
    <name type="scientific">Nothobranchius furzeri</name>
    <name type="common">Turquoise killifish</name>
    <dbReference type="NCBI Taxonomy" id="105023"/>
    <lineage>
        <taxon>Eukaryota</taxon>
        <taxon>Metazoa</taxon>
        <taxon>Chordata</taxon>
        <taxon>Craniata</taxon>
        <taxon>Vertebrata</taxon>
        <taxon>Euteleostomi</taxon>
        <taxon>Actinopterygii</taxon>
        <taxon>Neopterygii</taxon>
        <taxon>Teleostei</taxon>
        <taxon>Neoteleostei</taxon>
        <taxon>Acanthomorphata</taxon>
        <taxon>Ovalentaria</taxon>
        <taxon>Atherinomorphae</taxon>
        <taxon>Cyprinodontiformes</taxon>
        <taxon>Nothobranchiidae</taxon>
        <taxon>Nothobranchius</taxon>
    </lineage>
</organism>
<dbReference type="AlphaFoldDB" id="A0A1A8AJ76"/>
<feature type="non-terminal residue" evidence="1">
    <location>
        <position position="1"/>
    </location>
</feature>